<dbReference type="SUPFAM" id="SSF48056">
    <property type="entry name" value="Di-copper centre-containing domain"/>
    <property type="match status" value="1"/>
</dbReference>
<evidence type="ECO:0000259" key="4">
    <source>
        <dbReference type="PROSITE" id="PS00498"/>
    </source>
</evidence>
<comment type="caution">
    <text evidence="5">The sequence shown here is derived from an EMBL/GenBank/DDBJ whole genome shotgun (WGS) entry which is preliminary data.</text>
</comment>
<dbReference type="PROSITE" id="PS00498">
    <property type="entry name" value="TYROSINASE_2"/>
    <property type="match status" value="1"/>
</dbReference>
<gene>
    <name evidence="5" type="ORF">As57867_006942</name>
</gene>
<dbReference type="Pfam" id="PF00264">
    <property type="entry name" value="Tyrosinase"/>
    <property type="match status" value="1"/>
</dbReference>
<evidence type="ECO:0000256" key="1">
    <source>
        <dbReference type="ARBA" id="ARBA00022723"/>
    </source>
</evidence>
<dbReference type="EMBL" id="VJMH01003493">
    <property type="protein sequence ID" value="KAF0705752.1"/>
    <property type="molecule type" value="Genomic_DNA"/>
</dbReference>
<sequence>MVSTNFFLVTASILMAASAQSTGSSCPTRTRRAWSTYSSEEKTLYLNALNLAMARGLHHKFVEVHMNPESEHEAHECLFFYWHRRFLLAYENMLRSLGDQYKCITLPYWDFWKLNAGYQGQKCKYISDCNTLPSDLGATQATSDNYRGPSNSGMYYAINRTMTFRGDACYRNTKNPSTIAFCQSQQDFDQKTCFNCIPRNKLNTALVPSIPLFYDQLFSATAATDSFTKVTQGVQYTYHNVVHATINSLMGTFASPGDPFFFIHHSTVDALHAIYDKCVVKPKGTNTDPKNRLQWPNPAEWRTTPFNPQDYTKRCWKSVSRSPTGYTYTDWAPNDDVLMRVMVNDKTYSRYVDVLDKDSPLRPYFAAITDAKGTILHTYQDFFDTNVGVASYNYNLGDKAYGLGRLNDQCRDMIKSTVSVNLMEGAANPSDAAERKQQLFQHDMYLFFKSQGVPEAEIVGKISLARCVYTNECLGGVYDYTDDFRKNFQVSGSPKCF</sequence>
<name>A0A6A4ZE36_9STRA</name>
<evidence type="ECO:0000313" key="5">
    <source>
        <dbReference type="EMBL" id="KAF0705752.1"/>
    </source>
</evidence>
<dbReference type="InterPro" id="IPR002227">
    <property type="entry name" value="Tyrosinase_Cu-bd"/>
</dbReference>
<reference evidence="5" key="1">
    <citation type="submission" date="2019-06" db="EMBL/GenBank/DDBJ databases">
        <title>Genomics analysis of Aphanomyces spp. identifies a new class of oomycete effector associated with host adaptation.</title>
        <authorList>
            <person name="Gaulin E."/>
        </authorList>
    </citation>
    <scope>NUCLEOTIDE SEQUENCE</scope>
    <source>
        <strain evidence="5">CBS 578.67</strain>
    </source>
</reference>
<dbReference type="GO" id="GO:0016491">
    <property type="term" value="F:oxidoreductase activity"/>
    <property type="evidence" value="ECO:0007669"/>
    <property type="project" value="InterPro"/>
</dbReference>
<keyword evidence="1" id="KW-0479">Metal-binding</keyword>
<dbReference type="Gene3D" id="1.10.1280.10">
    <property type="entry name" value="Di-copper center containing domain from catechol oxidase"/>
    <property type="match status" value="1"/>
</dbReference>
<feature type="domain" description="Tyrosinase copper-binding" evidence="4">
    <location>
        <begin position="258"/>
        <end position="269"/>
    </location>
</feature>
<dbReference type="PANTHER" id="PTHR11474">
    <property type="entry name" value="TYROSINASE FAMILY MEMBER"/>
    <property type="match status" value="1"/>
</dbReference>
<dbReference type="OrthoDB" id="156308at2759"/>
<dbReference type="InterPro" id="IPR050316">
    <property type="entry name" value="Tyrosinase/Hemocyanin"/>
</dbReference>
<dbReference type="PANTHER" id="PTHR11474:SF126">
    <property type="entry name" value="TYROSINASE-LIKE PROTEIN TYR-1-RELATED"/>
    <property type="match status" value="1"/>
</dbReference>
<dbReference type="GO" id="GO:0046872">
    <property type="term" value="F:metal ion binding"/>
    <property type="evidence" value="ECO:0007669"/>
    <property type="project" value="UniProtKB-KW"/>
</dbReference>
<proteinExistence type="predicted"/>
<dbReference type="PRINTS" id="PR00092">
    <property type="entry name" value="TYROSINASE"/>
</dbReference>
<feature type="signal peptide" evidence="3">
    <location>
        <begin position="1"/>
        <end position="19"/>
    </location>
</feature>
<organism evidence="5">
    <name type="scientific">Aphanomyces stellatus</name>
    <dbReference type="NCBI Taxonomy" id="120398"/>
    <lineage>
        <taxon>Eukaryota</taxon>
        <taxon>Sar</taxon>
        <taxon>Stramenopiles</taxon>
        <taxon>Oomycota</taxon>
        <taxon>Saprolegniomycetes</taxon>
        <taxon>Saprolegniales</taxon>
        <taxon>Verrucalvaceae</taxon>
        <taxon>Aphanomyces</taxon>
    </lineage>
</organism>
<accession>A0A6A4ZE36</accession>
<evidence type="ECO:0000256" key="3">
    <source>
        <dbReference type="SAM" id="SignalP"/>
    </source>
</evidence>
<protein>
    <recommendedName>
        <fullName evidence="4">Tyrosinase copper-binding domain-containing protein</fullName>
    </recommendedName>
</protein>
<feature type="non-terminal residue" evidence="5">
    <location>
        <position position="497"/>
    </location>
</feature>
<keyword evidence="2" id="KW-0186">Copper</keyword>
<dbReference type="InterPro" id="IPR008922">
    <property type="entry name" value="Di-copper_centre_dom_sf"/>
</dbReference>
<dbReference type="AlphaFoldDB" id="A0A6A4ZE36"/>
<feature type="chain" id="PRO_5025549638" description="Tyrosinase copper-binding domain-containing protein" evidence="3">
    <location>
        <begin position="20"/>
        <end position="497"/>
    </location>
</feature>
<keyword evidence="3" id="KW-0732">Signal</keyword>
<evidence type="ECO:0000256" key="2">
    <source>
        <dbReference type="ARBA" id="ARBA00023008"/>
    </source>
</evidence>